<feature type="transmembrane region" description="Helical" evidence="1">
    <location>
        <begin position="31"/>
        <end position="51"/>
    </location>
</feature>
<dbReference type="AlphaFoldDB" id="A0A094QV49"/>
<feature type="transmembrane region" description="Helical" evidence="1">
    <location>
        <begin position="7"/>
        <end position="25"/>
    </location>
</feature>
<comment type="caution">
    <text evidence="2">The sequence shown here is derived from an EMBL/GenBank/DDBJ whole genome shotgun (WGS) entry which is preliminary data.</text>
</comment>
<keyword evidence="1" id="KW-0472">Membrane</keyword>
<organism evidence="2">
    <name type="scientific">freshwater metagenome</name>
    <dbReference type="NCBI Taxonomy" id="449393"/>
    <lineage>
        <taxon>unclassified sequences</taxon>
        <taxon>metagenomes</taxon>
        <taxon>ecological metagenomes</taxon>
    </lineage>
</organism>
<sequence length="207" mass="22628">MSSFRRGVRIGTVLWIVVLAIMSGFQLWRGAWVDGILFTALTLLLILDTILGGRLRITRRTLVAPRWVTLTIVVAIGAVLAIAPRHGVVDLVAMVLIGVTALILAWSPAPVRPEHPARAYRSSAIVWSVLGVSLCLWEALMFVLSTYLPGGTDVYPTISVLLDPFLEWPVGKVIFIALWLAVGLVLLRVWTKRPTLPASRTSGGDSR</sequence>
<feature type="transmembrane region" description="Helical" evidence="1">
    <location>
        <begin position="88"/>
        <end position="106"/>
    </location>
</feature>
<gene>
    <name evidence="2" type="ORF">GM51_8830</name>
</gene>
<evidence type="ECO:0000313" key="2">
    <source>
        <dbReference type="EMBL" id="KGA18201.1"/>
    </source>
</evidence>
<feature type="transmembrane region" description="Helical" evidence="1">
    <location>
        <begin position="168"/>
        <end position="190"/>
    </location>
</feature>
<feature type="transmembrane region" description="Helical" evidence="1">
    <location>
        <begin position="63"/>
        <end position="82"/>
    </location>
</feature>
<proteinExistence type="predicted"/>
<keyword evidence="1" id="KW-0812">Transmembrane</keyword>
<dbReference type="EMBL" id="JNSL01000047">
    <property type="protein sequence ID" value="KGA18201.1"/>
    <property type="molecule type" value="Genomic_DNA"/>
</dbReference>
<feature type="transmembrane region" description="Helical" evidence="1">
    <location>
        <begin position="126"/>
        <end position="148"/>
    </location>
</feature>
<reference evidence="2" key="1">
    <citation type="submission" date="2014-06" db="EMBL/GenBank/DDBJ databases">
        <title>Key roles for freshwater Actinobacteria revealed by deep metagenomic sequencing.</title>
        <authorList>
            <person name="Ghai R."/>
            <person name="Mizuno C.M."/>
            <person name="Picazo A."/>
            <person name="Camacho A."/>
            <person name="Rodriguez-Valera F."/>
        </authorList>
    </citation>
    <scope>NUCLEOTIDE SEQUENCE</scope>
</reference>
<protein>
    <submittedName>
        <fullName evidence="2">Uncharacterized protein</fullName>
    </submittedName>
</protein>
<evidence type="ECO:0000256" key="1">
    <source>
        <dbReference type="SAM" id="Phobius"/>
    </source>
</evidence>
<name>A0A094QV49_9ZZZZ</name>
<keyword evidence="1" id="KW-1133">Transmembrane helix</keyword>
<accession>A0A094QV49</accession>